<dbReference type="GeneID" id="3509990"/>
<evidence type="ECO:0008006" key="4">
    <source>
        <dbReference type="Google" id="ProtNLM"/>
    </source>
</evidence>
<evidence type="ECO:0000256" key="1">
    <source>
        <dbReference type="SAM" id="MobiDB-lite"/>
    </source>
</evidence>
<dbReference type="OrthoDB" id="4506575at2759"/>
<feature type="region of interest" description="Disordered" evidence="1">
    <location>
        <begin position="263"/>
        <end position="290"/>
    </location>
</feature>
<evidence type="ECO:0000313" key="2">
    <source>
        <dbReference type="EMBL" id="EAL90927.1"/>
    </source>
</evidence>
<reference evidence="2 3" key="1">
    <citation type="journal article" date="2005" name="Nature">
        <title>Genomic sequence of the pathogenic and allergenic filamentous fungus Aspergillus fumigatus.</title>
        <authorList>
            <person name="Nierman W.C."/>
            <person name="Pain A."/>
            <person name="Anderson M.J."/>
            <person name="Wortman J.R."/>
            <person name="Kim H.S."/>
            <person name="Arroyo J."/>
            <person name="Berriman M."/>
            <person name="Abe K."/>
            <person name="Archer D.B."/>
            <person name="Bermejo C."/>
            <person name="Bennett J."/>
            <person name="Bowyer P."/>
            <person name="Chen D."/>
            <person name="Collins M."/>
            <person name="Coulsen R."/>
            <person name="Davies R."/>
            <person name="Dyer P.S."/>
            <person name="Farman M."/>
            <person name="Fedorova N."/>
            <person name="Fedorova N."/>
            <person name="Feldblyum T.V."/>
            <person name="Fischer R."/>
            <person name="Fosker N."/>
            <person name="Fraser A."/>
            <person name="Garcia J.L."/>
            <person name="Garcia M.J."/>
            <person name="Goble A."/>
            <person name="Goldman G.H."/>
            <person name="Gomi K."/>
            <person name="Griffith-Jones S."/>
            <person name="Gwilliam R."/>
            <person name="Haas B."/>
            <person name="Haas H."/>
            <person name="Harris D."/>
            <person name="Horiuchi H."/>
            <person name="Huang J."/>
            <person name="Humphray S."/>
            <person name="Jimenez J."/>
            <person name="Keller N."/>
            <person name="Khouri H."/>
            <person name="Kitamoto K."/>
            <person name="Kobayashi T."/>
            <person name="Konzack S."/>
            <person name="Kulkarni R."/>
            <person name="Kumagai T."/>
            <person name="Lafon A."/>
            <person name="Latge J.P."/>
            <person name="Li W."/>
            <person name="Lord A."/>
            <person name="Lu C."/>
            <person name="Majoros W.H."/>
            <person name="May G.S."/>
            <person name="Miller B.L."/>
            <person name="Mohamoud Y."/>
            <person name="Molina M."/>
            <person name="Monod M."/>
            <person name="Mouyna I."/>
            <person name="Mulligan S."/>
            <person name="Murphy L."/>
            <person name="O'Neil S."/>
            <person name="Paulsen I."/>
            <person name="Penalva M.A."/>
            <person name="Pertea M."/>
            <person name="Price C."/>
            <person name="Pritchard B.L."/>
            <person name="Quail M.A."/>
            <person name="Rabbinowitsch E."/>
            <person name="Rawlins N."/>
            <person name="Rajandream M.A."/>
            <person name="Reichard U."/>
            <person name="Renauld H."/>
            <person name="Robson G.D."/>
            <person name="Rodriguez de Cordoba S."/>
            <person name="Rodriguez-Pena J.M."/>
            <person name="Ronning C.M."/>
            <person name="Rutter S."/>
            <person name="Salzberg S.L."/>
            <person name="Sanchez M."/>
            <person name="Sanchez-Ferrero J.C."/>
            <person name="Saunders D."/>
            <person name="Seeger K."/>
            <person name="Squares R."/>
            <person name="Squares S."/>
            <person name="Takeuchi M."/>
            <person name="Tekaia F."/>
            <person name="Turner G."/>
            <person name="Vazquez de Aldana C.R."/>
            <person name="Weidman J."/>
            <person name="White O."/>
            <person name="Woodward J."/>
            <person name="Yu J.H."/>
            <person name="Fraser C."/>
            <person name="Galagan J.E."/>
            <person name="Asai K."/>
            <person name="Machida M."/>
            <person name="Hall N."/>
            <person name="Barrell B."/>
            <person name="Denning D.W."/>
        </authorList>
    </citation>
    <scope>NUCLEOTIDE SEQUENCE [LARGE SCALE GENOMIC DNA]</scope>
    <source>
        <strain evidence="2 3">Af293</strain>
    </source>
</reference>
<dbReference type="OMA" id="KYFFHAY"/>
<dbReference type="KEGG" id="afm:AFUA_1G15990"/>
<dbReference type="VEuPathDB" id="FungiDB:Afu1g15990"/>
<proteinExistence type="predicted"/>
<organism evidence="2 3">
    <name type="scientific">Aspergillus fumigatus (strain ATCC MYA-4609 / CBS 101355 / FGSC A1100 / Af293)</name>
    <name type="common">Neosartorya fumigata</name>
    <dbReference type="NCBI Taxonomy" id="330879"/>
    <lineage>
        <taxon>Eukaryota</taxon>
        <taxon>Fungi</taxon>
        <taxon>Dikarya</taxon>
        <taxon>Ascomycota</taxon>
        <taxon>Pezizomycotina</taxon>
        <taxon>Eurotiomycetes</taxon>
        <taxon>Eurotiomycetidae</taxon>
        <taxon>Eurotiales</taxon>
        <taxon>Aspergillaceae</taxon>
        <taxon>Aspergillus</taxon>
        <taxon>Aspergillus subgen. Fumigati</taxon>
    </lineage>
</organism>
<accession>Q4WRK5</accession>
<evidence type="ECO:0000313" key="3">
    <source>
        <dbReference type="Proteomes" id="UP000002530"/>
    </source>
</evidence>
<sequence>MNRQVSYNGPLVPSSFPARKSQICTFPFPRTFQPCNSTSSIPSGPLNHPLPPKPPSSKYFFHAYTPPDRDLRIPPANTTSERINRGGCISVNEHEFPPSDHQNRGFGSVKRRDIIALPREDTNHVLDGGCEETSSLNVDIVDPPRLNTFFHAQNHDSRGCELSVSPRCADVEVCHADTNPVPEVPETPRFTCESPGGASVRDKVDDGLMSRCMLYEGEEGFLDVSRSKAKYTYRQAAEMSPPHLNRQVAQDITSNTLYIKVDSARSNSTGRKRPASAALETDEEASGPRTRARARAEALEAFCSLSASRSARPYSAAEEEVLQNLVARGLAWKQIEREFGQLFAKRTLRSLQLHWSRNLKLTALPTRRSKRKRSSLS</sequence>
<dbReference type="HOGENOM" id="CLU_785509_0_0_1"/>
<dbReference type="AlphaFoldDB" id="Q4WRK5"/>
<dbReference type="RefSeq" id="XP_752965.1">
    <property type="nucleotide sequence ID" value="XM_747872.1"/>
</dbReference>
<dbReference type="EMBL" id="AAHF01000004">
    <property type="protein sequence ID" value="EAL90927.1"/>
    <property type="molecule type" value="Genomic_DNA"/>
</dbReference>
<dbReference type="Proteomes" id="UP000002530">
    <property type="component" value="Unassembled WGS sequence"/>
</dbReference>
<keyword evidence="3" id="KW-1185">Reference proteome</keyword>
<dbReference type="InParanoid" id="Q4WRK5"/>
<name>Q4WRK5_ASPFU</name>
<protein>
    <recommendedName>
        <fullName evidence="4">Myb-like domain-containing protein</fullName>
    </recommendedName>
</protein>
<gene>
    <name evidence="2" type="ORF">AFUA_1G15990</name>
</gene>
<comment type="caution">
    <text evidence="2">The sequence shown here is derived from an EMBL/GenBank/DDBJ whole genome shotgun (WGS) entry which is preliminary data.</text>
</comment>